<feature type="compositionally biased region" description="Acidic residues" evidence="2">
    <location>
        <begin position="290"/>
        <end position="301"/>
    </location>
</feature>
<feature type="region of interest" description="Disordered" evidence="2">
    <location>
        <begin position="1"/>
        <end position="53"/>
    </location>
</feature>
<evidence type="ECO:0000313" key="3">
    <source>
        <dbReference type="EMBL" id="KAF7512254.1"/>
    </source>
</evidence>
<dbReference type="OrthoDB" id="428895at2759"/>
<dbReference type="PANTHER" id="PTHR12794:SF0">
    <property type="entry name" value="GEM-ASSOCIATED PROTEIN 2"/>
    <property type="match status" value="1"/>
</dbReference>
<name>A0A8H7ARL3_9EURO</name>
<sequence>MARKRQNSSSSESEDLPLSKRARPFSIDDSDLDYEPTSTETPKLNSTYGQKGAFPGLDDGEDDELFYGPADNGIEYLRMVRSEAKGVPHILVGSNETAQIDGANGYNDDENGEGGYYEDGAFIAAPEHTSNLPAPKSIPPDAQEAYYFSLASRFRDVRILLHQTPPLSAIETLTSDHPISLPPDSAKAKQQWRFLLQNRAPQIAQLACMEMEAVLEVVKLLQGLLASTVRTRSQEKIQRLGAWIWGILGRCNEAGELGSQEISELRELGKRAVGLLVGIRDRSGKAYGHDEEEEEEEEDQEMSALGDETTKGDSVDLQIEPQVQVNGAGPDAHDRGPSSSTVSEAKELELAKAALHGQLRLGDQTPVNEQAATGRVDEESGDVGMAMSVEKQVRVMLDMVITIVGEVYGQRDLLEFRDIWDDEQADISS</sequence>
<feature type="compositionally biased region" description="Polar residues" evidence="2">
    <location>
        <begin position="36"/>
        <end position="49"/>
    </location>
</feature>
<dbReference type="GO" id="GO:0005634">
    <property type="term" value="C:nucleus"/>
    <property type="evidence" value="ECO:0007669"/>
    <property type="project" value="TreeGrafter"/>
</dbReference>
<organism evidence="3 4">
    <name type="scientific">Endocarpon pusillum</name>
    <dbReference type="NCBI Taxonomy" id="364733"/>
    <lineage>
        <taxon>Eukaryota</taxon>
        <taxon>Fungi</taxon>
        <taxon>Dikarya</taxon>
        <taxon>Ascomycota</taxon>
        <taxon>Pezizomycotina</taxon>
        <taxon>Eurotiomycetes</taxon>
        <taxon>Chaetothyriomycetidae</taxon>
        <taxon>Verrucariales</taxon>
        <taxon>Verrucariaceae</taxon>
        <taxon>Endocarpon</taxon>
    </lineage>
</organism>
<dbReference type="PANTHER" id="PTHR12794">
    <property type="entry name" value="GEMIN2"/>
    <property type="match status" value="1"/>
</dbReference>
<dbReference type="InterPro" id="IPR035426">
    <property type="entry name" value="Gemin2/Brr1"/>
</dbReference>
<dbReference type="Gene3D" id="1.20.58.1070">
    <property type="match status" value="1"/>
</dbReference>
<dbReference type="GO" id="GO:0032797">
    <property type="term" value="C:SMN complex"/>
    <property type="evidence" value="ECO:0007669"/>
    <property type="project" value="TreeGrafter"/>
</dbReference>
<comment type="similarity">
    <text evidence="1">Belongs to the gemin-2 family.</text>
</comment>
<dbReference type="EMBL" id="JAACFV010000013">
    <property type="protein sequence ID" value="KAF7512254.1"/>
    <property type="molecule type" value="Genomic_DNA"/>
</dbReference>
<evidence type="ECO:0000313" key="4">
    <source>
        <dbReference type="Proteomes" id="UP000606974"/>
    </source>
</evidence>
<dbReference type="Pfam" id="PF04938">
    <property type="entry name" value="SIP1"/>
    <property type="match status" value="1"/>
</dbReference>
<accession>A0A8H7ARL3</accession>
<gene>
    <name evidence="3" type="ORF">GJ744_001822</name>
</gene>
<dbReference type="AlphaFoldDB" id="A0A8H7ARL3"/>
<reference evidence="3" key="1">
    <citation type="submission" date="2020-02" db="EMBL/GenBank/DDBJ databases">
        <authorList>
            <person name="Palmer J.M."/>
        </authorList>
    </citation>
    <scope>NUCLEOTIDE SEQUENCE</scope>
    <source>
        <strain evidence="3">EPUS1.4</strain>
        <tissue evidence="3">Thallus</tissue>
    </source>
</reference>
<protein>
    <submittedName>
        <fullName evidence="3">Uncharacterized protein</fullName>
    </submittedName>
</protein>
<evidence type="ECO:0000256" key="2">
    <source>
        <dbReference type="SAM" id="MobiDB-lite"/>
    </source>
</evidence>
<comment type="caution">
    <text evidence="3">The sequence shown here is derived from an EMBL/GenBank/DDBJ whole genome shotgun (WGS) entry which is preliminary data.</text>
</comment>
<feature type="region of interest" description="Disordered" evidence="2">
    <location>
        <begin position="284"/>
        <end position="312"/>
    </location>
</feature>
<feature type="region of interest" description="Disordered" evidence="2">
    <location>
        <begin position="357"/>
        <end position="379"/>
    </location>
</feature>
<dbReference type="Proteomes" id="UP000606974">
    <property type="component" value="Unassembled WGS sequence"/>
</dbReference>
<dbReference type="GO" id="GO:0000387">
    <property type="term" value="P:spliceosomal snRNP assembly"/>
    <property type="evidence" value="ECO:0007669"/>
    <property type="project" value="InterPro"/>
</dbReference>
<keyword evidence="4" id="KW-1185">Reference proteome</keyword>
<evidence type="ECO:0000256" key="1">
    <source>
        <dbReference type="ARBA" id="ARBA00025758"/>
    </source>
</evidence>
<proteinExistence type="inferred from homology"/>